<dbReference type="InterPro" id="IPR036930">
    <property type="entry name" value="WGR_dom_sf"/>
</dbReference>
<dbReference type="CDD" id="cd01437">
    <property type="entry name" value="parp_like"/>
    <property type="match status" value="1"/>
</dbReference>
<dbReference type="Pfam" id="PF00644">
    <property type="entry name" value="PARP"/>
    <property type="match status" value="1"/>
</dbReference>
<dbReference type="GO" id="GO:1990404">
    <property type="term" value="F:NAD+-protein mono-ADP-ribosyltransferase activity"/>
    <property type="evidence" value="ECO:0007669"/>
    <property type="project" value="TreeGrafter"/>
</dbReference>
<dbReference type="Proteomes" id="UP001164929">
    <property type="component" value="Chromosome 14"/>
</dbReference>
<dbReference type="InterPro" id="IPR036616">
    <property type="entry name" value="Poly(ADP-ribose)pol_reg_dom_sf"/>
</dbReference>
<dbReference type="Pfam" id="PF05406">
    <property type="entry name" value="WGR"/>
    <property type="match status" value="1"/>
</dbReference>
<dbReference type="PROSITE" id="PS51060">
    <property type="entry name" value="PARP_ALPHA_HD"/>
    <property type="match status" value="1"/>
</dbReference>
<dbReference type="InterPro" id="IPR008893">
    <property type="entry name" value="WGR_domain"/>
</dbReference>
<dbReference type="Gene3D" id="2.20.140.10">
    <property type="entry name" value="WGR domain"/>
    <property type="match status" value="1"/>
</dbReference>
<name>A0AAD6Q068_9ROSI</name>
<evidence type="ECO:0000256" key="3">
    <source>
        <dbReference type="ARBA" id="ARBA00004123"/>
    </source>
</evidence>
<protein>
    <recommendedName>
        <fullName evidence="11">Poly [ADP-ribose] polymerase</fullName>
        <shortName evidence="11">PARP</shortName>
        <ecNumber evidence="11">2.4.2.-</ecNumber>
    </recommendedName>
</protein>
<feature type="domain" description="WGR" evidence="15">
    <location>
        <begin position="130"/>
        <end position="227"/>
    </location>
</feature>
<dbReference type="PANTHER" id="PTHR10459">
    <property type="entry name" value="DNA LIGASE"/>
    <property type="match status" value="1"/>
</dbReference>
<dbReference type="EMBL" id="JAQIZT010000014">
    <property type="protein sequence ID" value="KAJ6972935.1"/>
    <property type="molecule type" value="Genomic_DNA"/>
</dbReference>
<evidence type="ECO:0000259" key="15">
    <source>
        <dbReference type="PROSITE" id="PS51977"/>
    </source>
</evidence>
<evidence type="ECO:0000256" key="2">
    <source>
        <dbReference type="ARBA" id="ARBA00000459"/>
    </source>
</evidence>
<dbReference type="FunFam" id="2.20.140.10:FF:000001">
    <property type="entry name" value="Poly [ADP-ribose] polymerase"/>
    <property type="match status" value="1"/>
</dbReference>
<dbReference type="AlphaFoldDB" id="A0AAD6Q068"/>
<dbReference type="SUPFAM" id="SSF142921">
    <property type="entry name" value="WGR domain-like"/>
    <property type="match status" value="1"/>
</dbReference>
<dbReference type="Gene3D" id="3.90.228.10">
    <property type="match status" value="1"/>
</dbReference>
<feature type="domain" description="PARP alpha-helical" evidence="14">
    <location>
        <begin position="255"/>
        <end position="373"/>
    </location>
</feature>
<sequence length="686" mass="78130">MANSLKRPLKVSTSHDASSLGNKRQREAQVLDGSNIVSEKINAIEDLHDMGTRQLREQAILRGLSSSGSKKELRDRLCAESEKESKNGTPEGKEEDEEKETSNKDEKVTASFNKVTAGLDQYLPDHIKTQYHVLEHGDSIYDATLNQTNVGNNNNKFYLIQALESNDCSKFMVYTRWGRVGIKGQDKLQSPYTSRGSAIQEFEAKFFAKTKNRWPNRKDFICHPKCYTWLETDHDMNKESSEEKPIFTVERLLQVTRLDPRIAIFISLICDVRMMKQRMMELGYNAEKLPLGKLSKSTILKGYDVLRRICENIGKSDTEKLEELSGEFYTIIPHDFGFNKMREFTIDNHYKLKCKLEMVEALGEIEIATSLIKDDIYTQEDPLYSKYHCLRCELVPLDVGSKEFSMIEKYIRNTGDETHYRIDIVQIFRASREGENERFKKFFQTKNRMLLWHGSRLTNWTGLRIAPPEAPSTHSLGNGLYFADMFSKSAPYCRANWINSDAVLVLCEVALGDMLDYGSFNCQAKLPKGKLSVKVAGRTVPDSSQAQVLEDGVLVPLGKPVELPYSQGMWPRNEYIIFDVDQIRIRYVVHANGFSWRSSLIIYLNCGRTDGIQFQEIIMRQASIKFNLSEYKSRFILASSVDSSAVSKGADIARTSLPLALLLLGFLLSSVDISNSAEIACQMLVY</sequence>
<dbReference type="Gene3D" id="1.10.720.30">
    <property type="entry name" value="SAP domain"/>
    <property type="match status" value="1"/>
</dbReference>
<dbReference type="SMART" id="SM00773">
    <property type="entry name" value="WGR"/>
    <property type="match status" value="1"/>
</dbReference>
<organism evidence="16 17">
    <name type="scientific">Populus alba x Populus x berolinensis</name>
    <dbReference type="NCBI Taxonomy" id="444605"/>
    <lineage>
        <taxon>Eukaryota</taxon>
        <taxon>Viridiplantae</taxon>
        <taxon>Streptophyta</taxon>
        <taxon>Embryophyta</taxon>
        <taxon>Tracheophyta</taxon>
        <taxon>Spermatophyta</taxon>
        <taxon>Magnoliopsida</taxon>
        <taxon>eudicotyledons</taxon>
        <taxon>Gunneridae</taxon>
        <taxon>Pentapetalae</taxon>
        <taxon>rosids</taxon>
        <taxon>fabids</taxon>
        <taxon>Malpighiales</taxon>
        <taxon>Salicaceae</taxon>
        <taxon>Saliceae</taxon>
        <taxon>Populus</taxon>
    </lineage>
</organism>
<dbReference type="GO" id="GO:0016779">
    <property type="term" value="F:nucleotidyltransferase activity"/>
    <property type="evidence" value="ECO:0007669"/>
    <property type="project" value="UniProtKB-KW"/>
</dbReference>
<dbReference type="InterPro" id="IPR036361">
    <property type="entry name" value="SAP_dom_sf"/>
</dbReference>
<dbReference type="Pfam" id="PF02877">
    <property type="entry name" value="PARP_reg"/>
    <property type="match status" value="1"/>
</dbReference>
<dbReference type="GO" id="GO:0005730">
    <property type="term" value="C:nucleolus"/>
    <property type="evidence" value="ECO:0007669"/>
    <property type="project" value="TreeGrafter"/>
</dbReference>
<evidence type="ECO:0000256" key="7">
    <source>
        <dbReference type="ARBA" id="ARBA00023027"/>
    </source>
</evidence>
<feature type="non-terminal residue" evidence="16">
    <location>
        <position position="1"/>
    </location>
</feature>
<dbReference type="SUPFAM" id="SSF56399">
    <property type="entry name" value="ADP-ribosylation"/>
    <property type="match status" value="1"/>
</dbReference>
<evidence type="ECO:0000256" key="5">
    <source>
        <dbReference type="ARBA" id="ARBA00022679"/>
    </source>
</evidence>
<dbReference type="InterPro" id="IPR050800">
    <property type="entry name" value="ARTD/PARP"/>
</dbReference>
<comment type="catalytic activity">
    <reaction evidence="1">
        <text>L-aspartyl-[protein] + NAD(+) = 4-O-(ADP-D-ribosyl)-L-aspartyl-[protein] + nicotinamide</text>
        <dbReference type="Rhea" id="RHEA:54424"/>
        <dbReference type="Rhea" id="RHEA-COMP:9867"/>
        <dbReference type="Rhea" id="RHEA-COMP:13832"/>
        <dbReference type="ChEBI" id="CHEBI:17154"/>
        <dbReference type="ChEBI" id="CHEBI:29961"/>
        <dbReference type="ChEBI" id="CHEBI:57540"/>
        <dbReference type="ChEBI" id="CHEBI:138102"/>
    </reaction>
</comment>
<evidence type="ECO:0000259" key="14">
    <source>
        <dbReference type="PROSITE" id="PS51060"/>
    </source>
</evidence>
<feature type="region of interest" description="Disordered" evidence="12">
    <location>
        <begin position="71"/>
        <end position="109"/>
    </location>
</feature>
<evidence type="ECO:0000256" key="1">
    <source>
        <dbReference type="ARBA" id="ARBA00000438"/>
    </source>
</evidence>
<feature type="domain" description="PARP catalytic" evidence="13">
    <location>
        <begin position="381"/>
        <end position="600"/>
    </location>
</feature>
<accession>A0AAD6Q068</accession>
<feature type="compositionally biased region" description="Basic and acidic residues" evidence="12">
    <location>
        <begin position="71"/>
        <end position="86"/>
    </location>
</feature>
<keyword evidence="8" id="KW-0539">Nucleus</keyword>
<feature type="region of interest" description="Disordered" evidence="12">
    <location>
        <begin position="1"/>
        <end position="35"/>
    </location>
</feature>
<dbReference type="GO" id="GO:0006302">
    <property type="term" value="P:double-strand break repair"/>
    <property type="evidence" value="ECO:0007669"/>
    <property type="project" value="TreeGrafter"/>
</dbReference>
<comment type="subcellular location">
    <subcellularLocation>
        <location evidence="3">Nucleus</location>
    </subcellularLocation>
</comment>
<evidence type="ECO:0000256" key="9">
    <source>
        <dbReference type="ARBA" id="ARBA00024347"/>
    </source>
</evidence>
<evidence type="ECO:0000256" key="8">
    <source>
        <dbReference type="ARBA" id="ARBA00023242"/>
    </source>
</evidence>
<dbReference type="PANTHER" id="PTHR10459:SF115">
    <property type="entry name" value="POLY [ADP-RIBOSE] POLYMERASE"/>
    <property type="match status" value="1"/>
</dbReference>
<dbReference type="Gene3D" id="1.20.142.10">
    <property type="entry name" value="Poly(ADP-ribose) polymerase, regulatory domain"/>
    <property type="match status" value="1"/>
</dbReference>
<evidence type="ECO:0000256" key="10">
    <source>
        <dbReference type="ARBA" id="ARBA00024945"/>
    </source>
</evidence>
<evidence type="ECO:0000313" key="16">
    <source>
        <dbReference type="EMBL" id="KAJ6972935.1"/>
    </source>
</evidence>
<keyword evidence="4 11" id="KW-0328">Glycosyltransferase</keyword>
<comment type="function">
    <text evidence="10">Involved in the base excision repair (BER) pathway, by catalyzing the poly(ADP-ribosyl)ation of a limited number of acceptor proteins involved in chromatin architecture and in DNA metabolism. This modification follows DNA damages and appears as an obligatory step in a detection/signaling pathway leading to the reparation of DNA strand breaks.</text>
</comment>
<evidence type="ECO:0000313" key="17">
    <source>
        <dbReference type="Proteomes" id="UP001164929"/>
    </source>
</evidence>
<comment type="similarity">
    <text evidence="9">Belongs to the ARTD/PARP family.</text>
</comment>
<feature type="compositionally biased region" description="Polar residues" evidence="12">
    <location>
        <begin position="11"/>
        <end position="22"/>
    </location>
</feature>
<comment type="catalytic activity">
    <reaction evidence="2">
        <text>L-glutamyl-[protein] + NAD(+) = 5-O-(ADP-D-ribosyl)-L-glutamyl-[protein] + nicotinamide</text>
        <dbReference type="Rhea" id="RHEA:58224"/>
        <dbReference type="Rhea" id="RHEA-COMP:10208"/>
        <dbReference type="Rhea" id="RHEA-COMP:15089"/>
        <dbReference type="ChEBI" id="CHEBI:17154"/>
        <dbReference type="ChEBI" id="CHEBI:29973"/>
        <dbReference type="ChEBI" id="CHEBI:57540"/>
        <dbReference type="ChEBI" id="CHEBI:142540"/>
    </reaction>
</comment>
<evidence type="ECO:0000256" key="12">
    <source>
        <dbReference type="SAM" id="MobiDB-lite"/>
    </source>
</evidence>
<reference evidence="16" key="1">
    <citation type="journal article" date="2023" name="Mol. Ecol. Resour.">
        <title>Chromosome-level genome assembly of a triploid poplar Populus alba 'Berolinensis'.</title>
        <authorList>
            <person name="Chen S."/>
            <person name="Yu Y."/>
            <person name="Wang X."/>
            <person name="Wang S."/>
            <person name="Zhang T."/>
            <person name="Zhou Y."/>
            <person name="He R."/>
            <person name="Meng N."/>
            <person name="Wang Y."/>
            <person name="Liu W."/>
            <person name="Liu Z."/>
            <person name="Liu J."/>
            <person name="Guo Q."/>
            <person name="Huang H."/>
            <person name="Sederoff R.R."/>
            <person name="Wang G."/>
            <person name="Qu G."/>
            <person name="Chen S."/>
        </authorList>
    </citation>
    <scope>NUCLEOTIDE SEQUENCE</scope>
    <source>
        <strain evidence="16">SC-2020</strain>
    </source>
</reference>
<keyword evidence="7 11" id="KW-0520">NAD</keyword>
<keyword evidence="6" id="KW-0548">Nucleotidyltransferase</keyword>
<proteinExistence type="inferred from homology"/>
<dbReference type="InterPro" id="IPR004102">
    <property type="entry name" value="Poly(ADP-ribose)pol_reg_dom"/>
</dbReference>
<evidence type="ECO:0000256" key="4">
    <source>
        <dbReference type="ARBA" id="ARBA00022676"/>
    </source>
</evidence>
<evidence type="ECO:0000259" key="13">
    <source>
        <dbReference type="PROSITE" id="PS51059"/>
    </source>
</evidence>
<evidence type="ECO:0000256" key="6">
    <source>
        <dbReference type="ARBA" id="ARBA00022695"/>
    </source>
</evidence>
<dbReference type="InterPro" id="IPR012317">
    <property type="entry name" value="Poly(ADP-ribose)pol_cat_dom"/>
</dbReference>
<evidence type="ECO:0000256" key="11">
    <source>
        <dbReference type="RuleBase" id="RU362114"/>
    </source>
</evidence>
<dbReference type="GO" id="GO:0003950">
    <property type="term" value="F:NAD+ poly-ADP-ribosyltransferase activity"/>
    <property type="evidence" value="ECO:0007669"/>
    <property type="project" value="UniProtKB-UniRule"/>
</dbReference>
<dbReference type="SUPFAM" id="SSF47587">
    <property type="entry name" value="Domain of poly(ADP-ribose) polymerase"/>
    <property type="match status" value="1"/>
</dbReference>
<keyword evidence="5 11" id="KW-0808">Transferase</keyword>
<dbReference type="PROSITE" id="PS51977">
    <property type="entry name" value="WGR"/>
    <property type="match status" value="1"/>
</dbReference>
<dbReference type="GO" id="GO:0070212">
    <property type="term" value="P:protein poly-ADP-ribosylation"/>
    <property type="evidence" value="ECO:0007669"/>
    <property type="project" value="TreeGrafter"/>
</dbReference>
<keyword evidence="17" id="KW-1185">Reference proteome</keyword>
<dbReference type="EC" id="2.4.2.-" evidence="11"/>
<comment type="caution">
    <text evidence="16">The sequence shown here is derived from an EMBL/GenBank/DDBJ whole genome shotgun (WGS) entry which is preliminary data.</text>
</comment>
<dbReference type="PROSITE" id="PS51059">
    <property type="entry name" value="PARP_CATALYTIC"/>
    <property type="match status" value="1"/>
</dbReference>
<gene>
    <name evidence="16" type="ORF">NC653_033309</name>
</gene>